<dbReference type="SUPFAM" id="SSF49899">
    <property type="entry name" value="Concanavalin A-like lectins/glucanases"/>
    <property type="match status" value="1"/>
</dbReference>
<reference evidence="11" key="1">
    <citation type="submission" date="2014-08" db="EMBL/GenBank/DDBJ databases">
        <authorList>
            <person name="Sharma Rahul"/>
            <person name="Thines Marco"/>
        </authorList>
    </citation>
    <scope>NUCLEOTIDE SEQUENCE</scope>
</reference>
<evidence type="ECO:0000259" key="10">
    <source>
        <dbReference type="PROSITE" id="PS51762"/>
    </source>
</evidence>
<dbReference type="GO" id="GO:0031505">
    <property type="term" value="P:fungal-type cell wall organization"/>
    <property type="evidence" value="ECO:0007669"/>
    <property type="project" value="TreeGrafter"/>
</dbReference>
<dbReference type="AlphaFoldDB" id="A0A0F7SS31"/>
<keyword evidence="7" id="KW-0325">Glycoprotein</keyword>
<feature type="domain" description="GH16" evidence="10">
    <location>
        <begin position="79"/>
        <end position="536"/>
    </location>
</feature>
<protein>
    <submittedName>
        <fullName evidence="11">Concanavalin A-like lectin/glucanase, subgroup</fullName>
    </submittedName>
</protein>
<accession>A0A0F7SS31</accession>
<evidence type="ECO:0000256" key="5">
    <source>
        <dbReference type="ARBA" id="ARBA00022989"/>
    </source>
</evidence>
<keyword evidence="5" id="KW-1133">Transmembrane helix</keyword>
<evidence type="ECO:0000256" key="1">
    <source>
        <dbReference type="ARBA" id="ARBA00004606"/>
    </source>
</evidence>
<dbReference type="Pfam" id="PF03935">
    <property type="entry name" value="SKN1_KRE6_Sbg1"/>
    <property type="match status" value="1"/>
</dbReference>
<evidence type="ECO:0000313" key="11">
    <source>
        <dbReference type="EMBL" id="CED82818.1"/>
    </source>
</evidence>
<keyword evidence="4" id="KW-0735">Signal-anchor</keyword>
<comment type="similarity">
    <text evidence="2">Belongs to the SKN1/KRE6 family.</text>
</comment>
<feature type="region of interest" description="Disordered" evidence="9">
    <location>
        <begin position="22"/>
        <end position="50"/>
    </location>
</feature>
<dbReference type="InterPro" id="IPR000757">
    <property type="entry name" value="Beta-glucanase-like"/>
</dbReference>
<dbReference type="FunFam" id="2.60.120.200:FF:000259">
    <property type="entry name" value="Chromosome 9, whole genome shotgun sequence"/>
    <property type="match status" value="1"/>
</dbReference>
<proteinExistence type="inferred from homology"/>
<keyword evidence="8" id="KW-0961">Cell wall biogenesis/degradation</keyword>
<dbReference type="PANTHER" id="PTHR31361">
    <property type="entry name" value="BETA-GLUCAN SYNTHESIS-ASSOCIATED PROTEIN KRE6-RELATED"/>
    <property type="match status" value="1"/>
</dbReference>
<feature type="compositionally biased region" description="Low complexity" evidence="9">
    <location>
        <begin position="34"/>
        <end position="45"/>
    </location>
</feature>
<evidence type="ECO:0000256" key="9">
    <source>
        <dbReference type="SAM" id="MobiDB-lite"/>
    </source>
</evidence>
<evidence type="ECO:0000256" key="6">
    <source>
        <dbReference type="ARBA" id="ARBA00023136"/>
    </source>
</evidence>
<dbReference type="InterPro" id="IPR013320">
    <property type="entry name" value="ConA-like_dom_sf"/>
</dbReference>
<dbReference type="GO" id="GO:0015926">
    <property type="term" value="F:glucosidase activity"/>
    <property type="evidence" value="ECO:0007669"/>
    <property type="project" value="TreeGrafter"/>
</dbReference>
<evidence type="ECO:0000256" key="3">
    <source>
        <dbReference type="ARBA" id="ARBA00022692"/>
    </source>
</evidence>
<dbReference type="PROSITE" id="PS51762">
    <property type="entry name" value="GH16_2"/>
    <property type="match status" value="1"/>
</dbReference>
<keyword evidence="6" id="KW-0472">Membrane</keyword>
<keyword evidence="11" id="KW-0430">Lectin</keyword>
<dbReference type="GO" id="GO:0005886">
    <property type="term" value="C:plasma membrane"/>
    <property type="evidence" value="ECO:0007669"/>
    <property type="project" value="TreeGrafter"/>
</dbReference>
<comment type="subcellular location">
    <subcellularLocation>
        <location evidence="1">Membrane</location>
        <topology evidence="1">Single-pass type II membrane protein</topology>
    </subcellularLocation>
</comment>
<dbReference type="GO" id="GO:0030246">
    <property type="term" value="F:carbohydrate binding"/>
    <property type="evidence" value="ECO:0007669"/>
    <property type="project" value="UniProtKB-KW"/>
</dbReference>
<organism evidence="11">
    <name type="scientific">Phaffia rhodozyma</name>
    <name type="common">Yeast</name>
    <name type="synonym">Xanthophyllomyces dendrorhous</name>
    <dbReference type="NCBI Taxonomy" id="264483"/>
    <lineage>
        <taxon>Eukaryota</taxon>
        <taxon>Fungi</taxon>
        <taxon>Dikarya</taxon>
        <taxon>Basidiomycota</taxon>
        <taxon>Agaricomycotina</taxon>
        <taxon>Tremellomycetes</taxon>
        <taxon>Cystofilobasidiales</taxon>
        <taxon>Mrakiaceae</taxon>
        <taxon>Phaffia</taxon>
    </lineage>
</organism>
<name>A0A0F7SS31_PHARH</name>
<evidence type="ECO:0000256" key="8">
    <source>
        <dbReference type="ARBA" id="ARBA00023316"/>
    </source>
</evidence>
<dbReference type="Gene3D" id="2.60.120.200">
    <property type="match status" value="2"/>
</dbReference>
<dbReference type="EMBL" id="LN483142">
    <property type="protein sequence ID" value="CED82818.1"/>
    <property type="molecule type" value="Genomic_DNA"/>
</dbReference>
<dbReference type="PANTHER" id="PTHR31361:SF1">
    <property type="entry name" value="BETA-GLUCAN SYNTHESIS-ASSOCIATED PROTEIN KRE6-RELATED"/>
    <property type="match status" value="1"/>
</dbReference>
<evidence type="ECO:0000256" key="4">
    <source>
        <dbReference type="ARBA" id="ARBA00022968"/>
    </source>
</evidence>
<sequence length="588" mass="65169">MSFKKASGFSYRDISTSSEVLIEGSQSSRHTQRSYSSYQSGSQGSVLDTSLSTKPTVSEIYSLPSDPSEWTWVNDVEADDYLHNPDPKHDKRGAGTILTARGLANIGSFVRAASYVAPNPVMLGAFNLGGVNGSGQVPQMVGNFGLIDRDTPEEAYTVISDSGEVWELQFSDEFNQDGRSFYPGDDPFWEAIDLHAWATNDLEYYDPRMVTTRDGTLEISLDKADPEDNHNLEFAGGSIQGWNKMCFQGGRLEARVRLPATAATYGLWPAFWAMGNLGRVGYGGTLDGTWPYTYDSCDVGTLPNQTLNGLPEIAVTSGTDEATDYALSYLPGQRLSRCTCPDDPTHPGPKHPDGTWKGRAAPEIDVFEAQGHMASRTGEVSLSAQWAPYNPQYDWLNESHMIIEDESITHLNSYKGGPYQQTISGVSTTNQDCYETDTDGNPGCYAVYAFEYKLGENGYIKWFNDDKLDWTYLEGGMGPNAETQVGNRPIPYEPMYIIFNLAMSYNFGPIDMEGLESMWPVKMNIDYVRVYQDPNLKAIGCDPDDAPTAEYIKRYEYAYTNQNMTTWDQMTDNAPKPGNRLLGECGAV</sequence>
<dbReference type="InterPro" id="IPR005629">
    <property type="entry name" value="Skn1/Kre6/Sbg1"/>
</dbReference>
<evidence type="ECO:0000256" key="7">
    <source>
        <dbReference type="ARBA" id="ARBA00023180"/>
    </source>
</evidence>
<evidence type="ECO:0000256" key="2">
    <source>
        <dbReference type="ARBA" id="ARBA00010962"/>
    </source>
</evidence>
<keyword evidence="3" id="KW-0812">Transmembrane</keyword>
<dbReference type="GO" id="GO:0006078">
    <property type="term" value="P:(1-&gt;6)-beta-D-glucan biosynthetic process"/>
    <property type="evidence" value="ECO:0007669"/>
    <property type="project" value="TreeGrafter"/>
</dbReference>
<dbReference type="GO" id="GO:0005789">
    <property type="term" value="C:endoplasmic reticulum membrane"/>
    <property type="evidence" value="ECO:0007669"/>
    <property type="project" value="TreeGrafter"/>
</dbReference>